<dbReference type="Pfam" id="PF08534">
    <property type="entry name" value="Redoxin"/>
    <property type="match status" value="1"/>
</dbReference>
<name>A0A4R1CBH7_9ACTN</name>
<evidence type="ECO:0000259" key="3">
    <source>
        <dbReference type="PROSITE" id="PS51352"/>
    </source>
</evidence>
<dbReference type="InterPro" id="IPR013766">
    <property type="entry name" value="Thioredoxin_domain"/>
</dbReference>
<accession>A0A4R1CBH7</accession>
<dbReference type="PROSITE" id="PS00194">
    <property type="entry name" value="THIOREDOXIN_1"/>
    <property type="match status" value="1"/>
</dbReference>
<keyword evidence="2" id="KW-0201">Cytochrome c-type biogenesis</keyword>
<sequence>MAHWVRHRRTTLGGDSHTWRVIRLVNVAAALLLTSGCAAATHDQGSAGSEPDIVLGWQDGDGRAVDLPDGPFLEGGLTAPKPGEPVLINFWASTCGPCKAEMPLLERLSTGGVSVVGVTSDRYDSFARGAITKAGVTYPNERDFNRTYLRQFRGLVPMIAVPSSVVVVDGTVTRVHIGPFHSMKELRELTAPA</sequence>
<keyword evidence="5" id="KW-1185">Reference proteome</keyword>
<dbReference type="CDD" id="cd02966">
    <property type="entry name" value="TlpA_like_family"/>
    <property type="match status" value="1"/>
</dbReference>
<dbReference type="InterPro" id="IPR036249">
    <property type="entry name" value="Thioredoxin-like_sf"/>
</dbReference>
<dbReference type="AlphaFoldDB" id="A0A4R1CBH7"/>
<proteinExistence type="predicted"/>
<reference evidence="4 5" key="1">
    <citation type="submission" date="2019-03" db="EMBL/GenBank/DDBJ databases">
        <authorList>
            <person name="Kim M.K.M."/>
        </authorList>
    </citation>
    <scope>NUCLEOTIDE SEQUENCE [LARGE SCALE GENOMIC DNA]</scope>
    <source>
        <strain evidence="4 5">18JY15-6</strain>
    </source>
</reference>
<dbReference type="PANTHER" id="PTHR42852:SF13">
    <property type="entry name" value="PROTEIN DIPZ"/>
    <property type="match status" value="1"/>
</dbReference>
<dbReference type="EMBL" id="SJZJ01000012">
    <property type="protein sequence ID" value="TCJ28061.1"/>
    <property type="molecule type" value="Genomic_DNA"/>
</dbReference>
<dbReference type="InterPro" id="IPR017937">
    <property type="entry name" value="Thioredoxin_CS"/>
</dbReference>
<evidence type="ECO:0000256" key="2">
    <source>
        <dbReference type="ARBA" id="ARBA00022748"/>
    </source>
</evidence>
<dbReference type="InterPro" id="IPR013740">
    <property type="entry name" value="Redoxin"/>
</dbReference>
<dbReference type="SUPFAM" id="SSF52833">
    <property type="entry name" value="Thioredoxin-like"/>
    <property type="match status" value="1"/>
</dbReference>
<evidence type="ECO:0000313" key="4">
    <source>
        <dbReference type="EMBL" id="TCJ28061.1"/>
    </source>
</evidence>
<gene>
    <name evidence="4" type="ORF">EPD65_08735</name>
</gene>
<dbReference type="PROSITE" id="PS51352">
    <property type="entry name" value="THIOREDOXIN_2"/>
    <property type="match status" value="1"/>
</dbReference>
<dbReference type="Proteomes" id="UP000295453">
    <property type="component" value="Unassembled WGS sequence"/>
</dbReference>
<evidence type="ECO:0000256" key="1">
    <source>
        <dbReference type="ARBA" id="ARBA00004196"/>
    </source>
</evidence>
<comment type="caution">
    <text evidence="4">The sequence shown here is derived from an EMBL/GenBank/DDBJ whole genome shotgun (WGS) entry which is preliminary data.</text>
</comment>
<dbReference type="OrthoDB" id="9796554at2"/>
<organism evidence="4 5">
    <name type="scientific">Nocardioides jejuensis</name>
    <dbReference type="NCBI Taxonomy" id="2502782"/>
    <lineage>
        <taxon>Bacteria</taxon>
        <taxon>Bacillati</taxon>
        <taxon>Actinomycetota</taxon>
        <taxon>Actinomycetes</taxon>
        <taxon>Propionibacteriales</taxon>
        <taxon>Nocardioidaceae</taxon>
        <taxon>Nocardioides</taxon>
    </lineage>
</organism>
<feature type="domain" description="Thioredoxin" evidence="3">
    <location>
        <begin position="44"/>
        <end position="193"/>
    </location>
</feature>
<protein>
    <submittedName>
        <fullName evidence="4">TlpA family protein disulfide reductase</fullName>
    </submittedName>
</protein>
<dbReference type="GO" id="GO:0016491">
    <property type="term" value="F:oxidoreductase activity"/>
    <property type="evidence" value="ECO:0007669"/>
    <property type="project" value="InterPro"/>
</dbReference>
<evidence type="ECO:0000313" key="5">
    <source>
        <dbReference type="Proteomes" id="UP000295453"/>
    </source>
</evidence>
<comment type="subcellular location">
    <subcellularLocation>
        <location evidence="1">Cell envelope</location>
    </subcellularLocation>
</comment>
<dbReference type="InterPro" id="IPR050553">
    <property type="entry name" value="Thioredoxin_ResA/DsbE_sf"/>
</dbReference>
<dbReference type="GO" id="GO:0017004">
    <property type="term" value="P:cytochrome complex assembly"/>
    <property type="evidence" value="ECO:0007669"/>
    <property type="project" value="UniProtKB-KW"/>
</dbReference>
<dbReference type="PANTHER" id="PTHR42852">
    <property type="entry name" value="THIOL:DISULFIDE INTERCHANGE PROTEIN DSBE"/>
    <property type="match status" value="1"/>
</dbReference>
<dbReference type="GO" id="GO:0030313">
    <property type="term" value="C:cell envelope"/>
    <property type="evidence" value="ECO:0007669"/>
    <property type="project" value="UniProtKB-SubCell"/>
</dbReference>
<dbReference type="Gene3D" id="3.40.30.10">
    <property type="entry name" value="Glutaredoxin"/>
    <property type="match status" value="1"/>
</dbReference>